<gene>
    <name evidence="1" type="ORF">HannXRQ_Chr03g0066421</name>
</gene>
<sequence length="54" mass="6447">MNMRIFVHYALNAKPANHLIDHLSIPSEVLERIRTMSRWTNSWEANGSKRRQRN</sequence>
<evidence type="ECO:0000313" key="2">
    <source>
        <dbReference type="Proteomes" id="UP000215914"/>
    </source>
</evidence>
<protein>
    <submittedName>
        <fullName evidence="1">Uncharacterized protein</fullName>
    </submittedName>
</protein>
<name>A0A251V7K8_HELAN</name>
<accession>A0A251V7K8</accession>
<dbReference type="EMBL" id="CM007892">
    <property type="protein sequence ID" value="OTG30611.1"/>
    <property type="molecule type" value="Genomic_DNA"/>
</dbReference>
<dbReference type="InParanoid" id="A0A251V7K8"/>
<reference evidence="2" key="1">
    <citation type="journal article" date="2017" name="Nature">
        <title>The sunflower genome provides insights into oil metabolism, flowering and Asterid evolution.</title>
        <authorList>
            <person name="Badouin H."/>
            <person name="Gouzy J."/>
            <person name="Grassa C.J."/>
            <person name="Murat F."/>
            <person name="Staton S.E."/>
            <person name="Cottret L."/>
            <person name="Lelandais-Briere C."/>
            <person name="Owens G.L."/>
            <person name="Carrere S."/>
            <person name="Mayjonade B."/>
            <person name="Legrand L."/>
            <person name="Gill N."/>
            <person name="Kane N.C."/>
            <person name="Bowers J.E."/>
            <person name="Hubner S."/>
            <person name="Bellec A."/>
            <person name="Berard A."/>
            <person name="Berges H."/>
            <person name="Blanchet N."/>
            <person name="Boniface M.C."/>
            <person name="Brunel D."/>
            <person name="Catrice O."/>
            <person name="Chaidir N."/>
            <person name="Claudel C."/>
            <person name="Donnadieu C."/>
            <person name="Faraut T."/>
            <person name="Fievet G."/>
            <person name="Helmstetter N."/>
            <person name="King M."/>
            <person name="Knapp S.J."/>
            <person name="Lai Z."/>
            <person name="Le Paslier M.C."/>
            <person name="Lippi Y."/>
            <person name="Lorenzon L."/>
            <person name="Mandel J.R."/>
            <person name="Marage G."/>
            <person name="Marchand G."/>
            <person name="Marquand E."/>
            <person name="Bret-Mestries E."/>
            <person name="Morien E."/>
            <person name="Nambeesan S."/>
            <person name="Nguyen T."/>
            <person name="Pegot-Espagnet P."/>
            <person name="Pouilly N."/>
            <person name="Raftis F."/>
            <person name="Sallet E."/>
            <person name="Schiex T."/>
            <person name="Thomas J."/>
            <person name="Vandecasteele C."/>
            <person name="Vares D."/>
            <person name="Vear F."/>
            <person name="Vautrin S."/>
            <person name="Crespi M."/>
            <person name="Mangin B."/>
            <person name="Burke J.M."/>
            <person name="Salse J."/>
            <person name="Munos S."/>
            <person name="Vincourt P."/>
            <person name="Rieseberg L.H."/>
            <person name="Langlade N.B."/>
        </authorList>
    </citation>
    <scope>NUCLEOTIDE SEQUENCE [LARGE SCALE GENOMIC DNA]</scope>
    <source>
        <strain evidence="2">cv. SF193</strain>
    </source>
</reference>
<proteinExistence type="predicted"/>
<organism evidence="1 2">
    <name type="scientific">Helianthus annuus</name>
    <name type="common">Common sunflower</name>
    <dbReference type="NCBI Taxonomy" id="4232"/>
    <lineage>
        <taxon>Eukaryota</taxon>
        <taxon>Viridiplantae</taxon>
        <taxon>Streptophyta</taxon>
        <taxon>Embryophyta</taxon>
        <taxon>Tracheophyta</taxon>
        <taxon>Spermatophyta</taxon>
        <taxon>Magnoliopsida</taxon>
        <taxon>eudicotyledons</taxon>
        <taxon>Gunneridae</taxon>
        <taxon>Pentapetalae</taxon>
        <taxon>asterids</taxon>
        <taxon>campanulids</taxon>
        <taxon>Asterales</taxon>
        <taxon>Asteraceae</taxon>
        <taxon>Asteroideae</taxon>
        <taxon>Heliantheae alliance</taxon>
        <taxon>Heliantheae</taxon>
        <taxon>Helianthus</taxon>
    </lineage>
</organism>
<dbReference type="Proteomes" id="UP000215914">
    <property type="component" value="Chromosome 3"/>
</dbReference>
<keyword evidence="2" id="KW-1185">Reference proteome</keyword>
<dbReference type="AlphaFoldDB" id="A0A251V7K8"/>
<evidence type="ECO:0000313" key="1">
    <source>
        <dbReference type="EMBL" id="OTG30611.1"/>
    </source>
</evidence>